<evidence type="ECO:0000256" key="8">
    <source>
        <dbReference type="ARBA" id="ARBA00025100"/>
    </source>
</evidence>
<dbReference type="Proteomes" id="UP000516437">
    <property type="component" value="Chromosome 8"/>
</dbReference>
<keyword evidence="4" id="KW-0256">Endoplasmic reticulum</keyword>
<evidence type="ECO:0000256" key="3">
    <source>
        <dbReference type="ARBA" id="ARBA00022692"/>
    </source>
</evidence>
<gene>
    <name evidence="11" type="ORF">CJ030_MR8G005374</name>
</gene>
<comment type="caution">
    <text evidence="11">The sequence shown here is derived from an EMBL/GenBank/DDBJ whole genome shotgun (WGS) entry which is preliminary data.</text>
</comment>
<dbReference type="GO" id="GO:0005789">
    <property type="term" value="C:endoplasmic reticulum membrane"/>
    <property type="evidence" value="ECO:0007669"/>
    <property type="project" value="UniProtKB-SubCell"/>
</dbReference>
<dbReference type="PANTHER" id="PTHR31651">
    <property type="match status" value="1"/>
</dbReference>
<evidence type="ECO:0000256" key="4">
    <source>
        <dbReference type="ARBA" id="ARBA00022824"/>
    </source>
</evidence>
<dbReference type="Pfam" id="PF03547">
    <property type="entry name" value="Mem_trans"/>
    <property type="match status" value="2"/>
</dbReference>
<comment type="function">
    <text evidence="8">Involved in cellular auxin homeostasis by regulating auxin metabolism. Regulates intracellular auxin accumulation at the endoplasmic reticulum and thus auxin availability for nuclear auxin signaling.</text>
</comment>
<evidence type="ECO:0000256" key="7">
    <source>
        <dbReference type="ARBA" id="ARBA00023294"/>
    </source>
</evidence>
<keyword evidence="6 10" id="KW-0472">Membrane</keyword>
<keyword evidence="2" id="KW-0813">Transport</keyword>
<evidence type="ECO:0000313" key="12">
    <source>
        <dbReference type="Proteomes" id="UP000516437"/>
    </source>
</evidence>
<dbReference type="AlphaFoldDB" id="A0A6A1UNW7"/>
<feature type="transmembrane region" description="Helical" evidence="10">
    <location>
        <begin position="302"/>
        <end position="322"/>
    </location>
</feature>
<dbReference type="OrthoDB" id="191139at2759"/>
<feature type="transmembrane region" description="Helical" evidence="10">
    <location>
        <begin position="108"/>
        <end position="129"/>
    </location>
</feature>
<evidence type="ECO:0008006" key="13">
    <source>
        <dbReference type="Google" id="ProtNLM"/>
    </source>
</evidence>
<feature type="transmembrane region" description="Helical" evidence="10">
    <location>
        <begin position="187"/>
        <end position="208"/>
    </location>
</feature>
<feature type="transmembrane region" description="Helical" evidence="10">
    <location>
        <begin position="14"/>
        <end position="36"/>
    </location>
</feature>
<comment type="subcellular location">
    <subcellularLocation>
        <location evidence="1">Endoplasmic reticulum membrane</location>
        <topology evidence="1">Multi-pass membrane protein</topology>
    </subcellularLocation>
</comment>
<feature type="transmembrane region" description="Helical" evidence="10">
    <location>
        <begin position="406"/>
        <end position="425"/>
    </location>
</feature>
<dbReference type="GO" id="GO:0009734">
    <property type="term" value="P:auxin-activated signaling pathway"/>
    <property type="evidence" value="ECO:0007669"/>
    <property type="project" value="UniProtKB-KW"/>
</dbReference>
<dbReference type="GO" id="GO:0080162">
    <property type="term" value="P:endoplasmic reticulum to cytosol auxin transport"/>
    <property type="evidence" value="ECO:0007669"/>
    <property type="project" value="InterPro"/>
</dbReference>
<reference evidence="11 12" key="1">
    <citation type="journal article" date="2019" name="Plant Biotechnol. J.">
        <title>The red bayberry genome and genetic basis of sex determination.</title>
        <authorList>
            <person name="Jia H.M."/>
            <person name="Jia H.J."/>
            <person name="Cai Q.L."/>
            <person name="Wang Y."/>
            <person name="Zhao H.B."/>
            <person name="Yang W.F."/>
            <person name="Wang G.Y."/>
            <person name="Li Y.H."/>
            <person name="Zhan D.L."/>
            <person name="Shen Y.T."/>
            <person name="Niu Q.F."/>
            <person name="Chang L."/>
            <person name="Qiu J."/>
            <person name="Zhao L."/>
            <person name="Xie H.B."/>
            <person name="Fu W.Y."/>
            <person name="Jin J."/>
            <person name="Li X.W."/>
            <person name="Jiao Y."/>
            <person name="Zhou C.C."/>
            <person name="Tu T."/>
            <person name="Chai C.Y."/>
            <person name="Gao J.L."/>
            <person name="Fan L.J."/>
            <person name="van de Weg E."/>
            <person name="Wang J.Y."/>
            <person name="Gao Z.S."/>
        </authorList>
    </citation>
    <scope>NUCLEOTIDE SEQUENCE [LARGE SCALE GENOMIC DNA]</scope>
    <source>
        <tissue evidence="11">Leaves</tissue>
    </source>
</reference>
<evidence type="ECO:0000313" key="11">
    <source>
        <dbReference type="EMBL" id="KAB1201992.1"/>
    </source>
</evidence>
<evidence type="ECO:0000256" key="10">
    <source>
        <dbReference type="SAM" id="Phobius"/>
    </source>
</evidence>
<sequence>MGFWSLFEVASMPILQVLLISILGAFMATEYLNLLPADARKSLNKCKIVFMVFTPSLMFANLAQTVTLQDIISWWFMPINIGLTFFFGGILGWMVVKILRPKPHLEGLIIATCSSGNLGNLLLIIVPAICNEEGSPFGERSVCRSVGLSYASFSMAVMQPNYFSVLTYTHLCFTQLRRAVCSFYAEVLIPVCIGWLLQLGGFFIWTYTYQLVRTSSMKFKALEASEKVSKTPNNDLDADGETHLLKGDDQEHLAITVSSIKSVDDSQNEIIVDQGSANSVEKGDVSLWNKLIGLLHQILEELLAPPTLGAIVGLIFGAISWLKNLVVGDNAPLRVFQDSIQLLGDGTIPCITLILGGNLTQGLRSSKVKLSIIVGVVFVRYVLLPVIGIGVFKAATKLGFLPPDPLYHFVLMVQFTLPPAMNIVYEN</sequence>
<evidence type="ECO:0000256" key="9">
    <source>
        <dbReference type="ARBA" id="ARBA00025752"/>
    </source>
</evidence>
<feature type="transmembrane region" description="Helical" evidence="10">
    <location>
        <begin position="48"/>
        <end position="66"/>
    </location>
</feature>
<evidence type="ECO:0000256" key="6">
    <source>
        <dbReference type="ARBA" id="ARBA00023136"/>
    </source>
</evidence>
<dbReference type="InterPro" id="IPR004776">
    <property type="entry name" value="Mem_transp_PIN-like"/>
</dbReference>
<dbReference type="EMBL" id="RXIC02000026">
    <property type="protein sequence ID" value="KAB1201992.1"/>
    <property type="molecule type" value="Genomic_DNA"/>
</dbReference>
<keyword evidence="7" id="KW-0927">Auxin signaling pathway</keyword>
<dbReference type="PANTHER" id="PTHR31651:SF3">
    <property type="entry name" value="PROTEIN PIN-LIKES 7"/>
    <property type="match status" value="1"/>
</dbReference>
<keyword evidence="12" id="KW-1185">Reference proteome</keyword>
<dbReference type="InterPro" id="IPR045033">
    <property type="entry name" value="PILS1/3/4/5/7"/>
</dbReference>
<feature type="transmembrane region" description="Helical" evidence="10">
    <location>
        <begin position="372"/>
        <end position="394"/>
    </location>
</feature>
<accession>A0A6A1UNW7</accession>
<proteinExistence type="inferred from homology"/>
<evidence type="ECO:0000256" key="5">
    <source>
        <dbReference type="ARBA" id="ARBA00022989"/>
    </source>
</evidence>
<evidence type="ECO:0000256" key="2">
    <source>
        <dbReference type="ARBA" id="ARBA00022448"/>
    </source>
</evidence>
<keyword evidence="5 10" id="KW-1133">Transmembrane helix</keyword>
<protein>
    <recommendedName>
        <fullName evidence="13">Transporter C5D6.04</fullName>
    </recommendedName>
</protein>
<comment type="similarity">
    <text evidence="9">Belongs to the auxin efflux carrier (TC 2.A.69.2) family.</text>
</comment>
<keyword evidence="3 10" id="KW-0812">Transmembrane</keyword>
<name>A0A6A1UNW7_9ROSI</name>
<organism evidence="11 12">
    <name type="scientific">Morella rubra</name>
    <name type="common">Chinese bayberry</name>
    <dbReference type="NCBI Taxonomy" id="262757"/>
    <lineage>
        <taxon>Eukaryota</taxon>
        <taxon>Viridiplantae</taxon>
        <taxon>Streptophyta</taxon>
        <taxon>Embryophyta</taxon>
        <taxon>Tracheophyta</taxon>
        <taxon>Spermatophyta</taxon>
        <taxon>Magnoliopsida</taxon>
        <taxon>eudicotyledons</taxon>
        <taxon>Gunneridae</taxon>
        <taxon>Pentapetalae</taxon>
        <taxon>rosids</taxon>
        <taxon>fabids</taxon>
        <taxon>Fagales</taxon>
        <taxon>Myricaceae</taxon>
        <taxon>Morella</taxon>
    </lineage>
</organism>
<feature type="transmembrane region" description="Helical" evidence="10">
    <location>
        <begin position="72"/>
        <end position="96"/>
    </location>
</feature>
<evidence type="ECO:0000256" key="1">
    <source>
        <dbReference type="ARBA" id="ARBA00004477"/>
    </source>
</evidence>